<keyword evidence="3" id="KW-1185">Reference proteome</keyword>
<evidence type="ECO:0000256" key="1">
    <source>
        <dbReference type="SAM" id="MobiDB-lite"/>
    </source>
</evidence>
<dbReference type="AlphaFoldDB" id="A0AAF0QI84"/>
<accession>A0AAF0QI84</accession>
<gene>
    <name evidence="2" type="ORF">MTR67_016338</name>
</gene>
<evidence type="ECO:0000313" key="3">
    <source>
        <dbReference type="Proteomes" id="UP001234989"/>
    </source>
</evidence>
<dbReference type="EMBL" id="CP133615">
    <property type="protein sequence ID" value="WMV22953.1"/>
    <property type="molecule type" value="Genomic_DNA"/>
</dbReference>
<dbReference type="Proteomes" id="UP001234989">
    <property type="component" value="Chromosome 4"/>
</dbReference>
<feature type="region of interest" description="Disordered" evidence="1">
    <location>
        <begin position="48"/>
        <end position="70"/>
    </location>
</feature>
<name>A0AAF0QI84_SOLVR</name>
<evidence type="ECO:0008006" key="4">
    <source>
        <dbReference type="Google" id="ProtNLM"/>
    </source>
</evidence>
<evidence type="ECO:0000313" key="2">
    <source>
        <dbReference type="EMBL" id="WMV22953.1"/>
    </source>
</evidence>
<proteinExistence type="predicted"/>
<organism evidence="2 3">
    <name type="scientific">Solanum verrucosum</name>
    <dbReference type="NCBI Taxonomy" id="315347"/>
    <lineage>
        <taxon>Eukaryota</taxon>
        <taxon>Viridiplantae</taxon>
        <taxon>Streptophyta</taxon>
        <taxon>Embryophyta</taxon>
        <taxon>Tracheophyta</taxon>
        <taxon>Spermatophyta</taxon>
        <taxon>Magnoliopsida</taxon>
        <taxon>eudicotyledons</taxon>
        <taxon>Gunneridae</taxon>
        <taxon>Pentapetalae</taxon>
        <taxon>asterids</taxon>
        <taxon>lamiids</taxon>
        <taxon>Solanales</taxon>
        <taxon>Solanaceae</taxon>
        <taxon>Solanoideae</taxon>
        <taxon>Solaneae</taxon>
        <taxon>Solanum</taxon>
    </lineage>
</organism>
<sequence>MPVGLHLMTMQIQVPWISILHVVDPGCCGAVPTSISVSAELRKPGQGFAWGQQWSPSAGPAQGVGSGRDT</sequence>
<protein>
    <recommendedName>
        <fullName evidence="4">Late blight resistance protein</fullName>
    </recommendedName>
</protein>
<reference evidence="2" key="1">
    <citation type="submission" date="2023-08" db="EMBL/GenBank/DDBJ databases">
        <title>A de novo genome assembly of Solanum verrucosum Schlechtendal, a Mexican diploid species geographically isolated from the other diploid A-genome species in potato relatives.</title>
        <authorList>
            <person name="Hosaka K."/>
        </authorList>
    </citation>
    <scope>NUCLEOTIDE SEQUENCE</scope>
    <source>
        <tissue evidence="2">Young leaves</tissue>
    </source>
</reference>